<gene>
    <name evidence="3" type="ORF">P8C59_005037</name>
</gene>
<protein>
    <recommendedName>
        <fullName evidence="2">R3H-associated N-terminal domain-containing protein</fullName>
    </recommendedName>
</protein>
<evidence type="ECO:0000313" key="3">
    <source>
        <dbReference type="EMBL" id="KAK2070552.1"/>
    </source>
</evidence>
<dbReference type="Pfam" id="PF13902">
    <property type="entry name" value="R3H-assoc"/>
    <property type="match status" value="1"/>
</dbReference>
<proteinExistence type="predicted"/>
<evidence type="ECO:0000256" key="1">
    <source>
        <dbReference type="SAM" id="MobiDB-lite"/>
    </source>
</evidence>
<dbReference type="Proteomes" id="UP001217918">
    <property type="component" value="Unassembled WGS sequence"/>
</dbReference>
<name>A0AAD9I5C1_9PEZI</name>
<keyword evidence="4" id="KW-1185">Reference proteome</keyword>
<accession>A0AAD9I5C1</accession>
<comment type="caution">
    <text evidence="3">The sequence shown here is derived from an EMBL/GenBank/DDBJ whole genome shotgun (WGS) entry which is preliminary data.</text>
</comment>
<evidence type="ECO:0000259" key="2">
    <source>
        <dbReference type="Pfam" id="PF13902"/>
    </source>
</evidence>
<feature type="domain" description="R3H-associated N-terminal" evidence="2">
    <location>
        <begin position="89"/>
        <end position="173"/>
    </location>
</feature>
<dbReference type="AlphaFoldDB" id="A0AAD9I5C1"/>
<evidence type="ECO:0000313" key="4">
    <source>
        <dbReference type="Proteomes" id="UP001217918"/>
    </source>
</evidence>
<dbReference type="InterPro" id="IPR025952">
    <property type="entry name" value="R3H-assoc_dom"/>
</dbReference>
<feature type="region of interest" description="Disordered" evidence="1">
    <location>
        <begin position="72"/>
        <end position="114"/>
    </location>
</feature>
<reference evidence="3" key="1">
    <citation type="journal article" date="2023" name="Mol. Plant Microbe Interact.">
        <title>Elucidating the Obligate Nature and Biological Capacity of an Invasive Fungal Corn Pathogen.</title>
        <authorList>
            <person name="MacCready J.S."/>
            <person name="Roggenkamp E.M."/>
            <person name="Gdanetz K."/>
            <person name="Chilvers M.I."/>
        </authorList>
    </citation>
    <scope>NUCLEOTIDE SEQUENCE</scope>
    <source>
        <strain evidence="3">PM02</strain>
    </source>
</reference>
<sequence length="354" mass="39284">MLAGHSQNASLGSTAPVDIEAWTVSALQALSIAPTARGTGAPLSIPLDEHHDDSRLRVDRCGVGPARMKLRQVTMDGDAVDAAGTPPRRPPSRRDSMRRREALLKGNEGSRQRRRWENDRLLHVPNVEPPHPDDWLPRPTHPVTHVPYHVAQYWDRGVRERVEERKAADATYRKKPVPGLHVPAGPAVTGPRAEVGKVPRVLHTKAKRTPAVKSWLRGLEEPVRQYLVESGAVAKRADGCHSSDERDSEDDEIVFVGRNGGMYEGGRAWKQARRQVANKPAEAGMVLEASGDDESAAFKRWLTHSISDYYGLDSKSVTLTNPTRRVVYLGMTSLTSRLSLPIFSQLPPPLWQMF</sequence>
<feature type="compositionally biased region" description="Basic and acidic residues" evidence="1">
    <location>
        <begin position="92"/>
        <end position="114"/>
    </location>
</feature>
<dbReference type="EMBL" id="JAQQPM010000004">
    <property type="protein sequence ID" value="KAK2070552.1"/>
    <property type="molecule type" value="Genomic_DNA"/>
</dbReference>
<organism evidence="3 4">
    <name type="scientific">Phyllachora maydis</name>
    <dbReference type="NCBI Taxonomy" id="1825666"/>
    <lineage>
        <taxon>Eukaryota</taxon>
        <taxon>Fungi</taxon>
        <taxon>Dikarya</taxon>
        <taxon>Ascomycota</taxon>
        <taxon>Pezizomycotina</taxon>
        <taxon>Sordariomycetes</taxon>
        <taxon>Sordariomycetidae</taxon>
        <taxon>Phyllachorales</taxon>
        <taxon>Phyllachoraceae</taxon>
        <taxon>Phyllachora</taxon>
    </lineage>
</organism>